<proteinExistence type="predicted"/>
<comment type="caution">
    <text evidence="3">The sequence shown here is derived from an EMBL/GenBank/DDBJ whole genome shotgun (WGS) entry which is preliminary data.</text>
</comment>
<keyword evidence="2" id="KW-0472">Membrane</keyword>
<feature type="compositionally biased region" description="Low complexity" evidence="1">
    <location>
        <begin position="1"/>
        <end position="16"/>
    </location>
</feature>
<dbReference type="OrthoDB" id="8254787at2"/>
<evidence type="ECO:0000256" key="1">
    <source>
        <dbReference type="SAM" id="MobiDB-lite"/>
    </source>
</evidence>
<dbReference type="Proteomes" id="UP000249130">
    <property type="component" value="Unassembled WGS sequence"/>
</dbReference>
<evidence type="ECO:0000256" key="2">
    <source>
        <dbReference type="SAM" id="Phobius"/>
    </source>
</evidence>
<reference evidence="3 4" key="1">
    <citation type="submission" date="2017-07" db="EMBL/GenBank/DDBJ databases">
        <title>Draft Genome Sequences of Select Purple Nonsulfur Bacteria.</title>
        <authorList>
            <person name="Lasarre B."/>
            <person name="Mckinlay J.B."/>
        </authorList>
    </citation>
    <scope>NUCLEOTIDE SEQUENCE [LARGE SCALE GENOMIC DNA]</scope>
    <source>
        <strain evidence="3 4">DSM 5909</strain>
    </source>
</reference>
<evidence type="ECO:0000313" key="4">
    <source>
        <dbReference type="Proteomes" id="UP000249130"/>
    </source>
</evidence>
<evidence type="ECO:0000313" key="3">
    <source>
        <dbReference type="EMBL" id="RAI36562.1"/>
    </source>
</evidence>
<dbReference type="AlphaFoldDB" id="A0A327KGQ8"/>
<organism evidence="3 4">
    <name type="scientific">Rhodoplanes roseus</name>
    <dbReference type="NCBI Taxonomy" id="29409"/>
    <lineage>
        <taxon>Bacteria</taxon>
        <taxon>Pseudomonadati</taxon>
        <taxon>Pseudomonadota</taxon>
        <taxon>Alphaproteobacteria</taxon>
        <taxon>Hyphomicrobiales</taxon>
        <taxon>Nitrobacteraceae</taxon>
        <taxon>Rhodoplanes</taxon>
    </lineage>
</organism>
<name>A0A327KGQ8_9BRAD</name>
<gene>
    <name evidence="3" type="ORF">CH341_30270</name>
</gene>
<feature type="transmembrane region" description="Helical" evidence="2">
    <location>
        <begin position="47"/>
        <end position="68"/>
    </location>
</feature>
<feature type="region of interest" description="Disordered" evidence="1">
    <location>
        <begin position="1"/>
        <end position="28"/>
    </location>
</feature>
<keyword evidence="4" id="KW-1185">Reference proteome</keyword>
<sequence>MIPFAPRRPAAGPHRPSQSPPPASDRRVADLARYETGEEPDDYRHRMITNVAALLVLAALTAGGLWIASTMADMRKNQDCVLSGRRGCTPVPVPAESPRP</sequence>
<keyword evidence="2" id="KW-0812">Transmembrane</keyword>
<dbReference type="EMBL" id="NPEX01000485">
    <property type="protein sequence ID" value="RAI36562.1"/>
    <property type="molecule type" value="Genomic_DNA"/>
</dbReference>
<protein>
    <submittedName>
        <fullName evidence="3">Uncharacterized protein</fullName>
    </submittedName>
</protein>
<accession>A0A327KGQ8</accession>
<keyword evidence="2" id="KW-1133">Transmembrane helix</keyword>